<feature type="compositionally biased region" description="Basic and acidic residues" evidence="1">
    <location>
        <begin position="17"/>
        <end position="26"/>
    </location>
</feature>
<keyword evidence="3" id="KW-1185">Reference proteome</keyword>
<sequence>MIHDPGRPSKRPCPPKDTNENDRNTDGDEVDSDEDDGERGGADIDRDHEDGGANDDDDESCPDRRTAWLRLARAVLLVIVAVARLVRAL</sequence>
<dbReference type="AlphaFoldDB" id="A0ABD5SDP4"/>
<accession>A0ABD5SDP4</accession>
<evidence type="ECO:0000313" key="2">
    <source>
        <dbReference type="EMBL" id="MFC6753062.1"/>
    </source>
</evidence>
<dbReference type="RefSeq" id="WP_379780340.1">
    <property type="nucleotide sequence ID" value="NZ_JBHSWW010000060.1"/>
</dbReference>
<proteinExistence type="predicted"/>
<gene>
    <name evidence="2" type="ORF">ACFQEU_06225</name>
</gene>
<feature type="region of interest" description="Disordered" evidence="1">
    <location>
        <begin position="1"/>
        <end position="62"/>
    </location>
</feature>
<organism evidence="2 3">
    <name type="scientific">Halorubrum tibetense</name>
    <dbReference type="NCBI Taxonomy" id="175631"/>
    <lineage>
        <taxon>Archaea</taxon>
        <taxon>Methanobacteriati</taxon>
        <taxon>Methanobacteriota</taxon>
        <taxon>Stenosarchaea group</taxon>
        <taxon>Halobacteria</taxon>
        <taxon>Halobacteriales</taxon>
        <taxon>Haloferacaceae</taxon>
        <taxon>Halorubrum</taxon>
    </lineage>
</organism>
<dbReference type="Proteomes" id="UP001596442">
    <property type="component" value="Unassembled WGS sequence"/>
</dbReference>
<comment type="caution">
    <text evidence="2">The sequence shown here is derived from an EMBL/GenBank/DDBJ whole genome shotgun (WGS) entry which is preliminary data.</text>
</comment>
<evidence type="ECO:0000313" key="3">
    <source>
        <dbReference type="Proteomes" id="UP001596442"/>
    </source>
</evidence>
<dbReference type="EMBL" id="JBHSWW010000060">
    <property type="protein sequence ID" value="MFC6753062.1"/>
    <property type="molecule type" value="Genomic_DNA"/>
</dbReference>
<feature type="compositionally biased region" description="Acidic residues" evidence="1">
    <location>
        <begin position="27"/>
        <end position="37"/>
    </location>
</feature>
<protein>
    <submittedName>
        <fullName evidence="2">Uncharacterized protein</fullName>
    </submittedName>
</protein>
<reference evidence="2 3" key="1">
    <citation type="journal article" date="2019" name="Int. J. Syst. Evol. Microbiol.">
        <title>The Global Catalogue of Microorganisms (GCM) 10K type strain sequencing project: providing services to taxonomists for standard genome sequencing and annotation.</title>
        <authorList>
            <consortium name="The Broad Institute Genomics Platform"/>
            <consortium name="The Broad Institute Genome Sequencing Center for Infectious Disease"/>
            <person name="Wu L."/>
            <person name="Ma J."/>
        </authorList>
    </citation>
    <scope>NUCLEOTIDE SEQUENCE [LARGE SCALE GENOMIC DNA]</scope>
    <source>
        <strain evidence="2 3">CGMCC 1.3239</strain>
    </source>
</reference>
<name>A0ABD5SDP4_9EURY</name>
<evidence type="ECO:0000256" key="1">
    <source>
        <dbReference type="SAM" id="MobiDB-lite"/>
    </source>
</evidence>
<feature type="compositionally biased region" description="Basic and acidic residues" evidence="1">
    <location>
        <begin position="38"/>
        <end position="51"/>
    </location>
</feature>